<gene>
    <name evidence="3" type="ORF">K0U00_07585</name>
</gene>
<comment type="caution">
    <text evidence="3">The sequence shown here is derived from an EMBL/GenBank/DDBJ whole genome shotgun (WGS) entry which is preliminary data.</text>
</comment>
<evidence type="ECO:0000259" key="2">
    <source>
        <dbReference type="Pfam" id="PF07811"/>
    </source>
</evidence>
<accession>A0ABS7BZ23</accession>
<evidence type="ECO:0000313" key="3">
    <source>
        <dbReference type="EMBL" id="MBW7453896.1"/>
    </source>
</evidence>
<protein>
    <submittedName>
        <fullName evidence="3">Pilus assembly protein</fullName>
    </submittedName>
</protein>
<keyword evidence="1" id="KW-0472">Membrane</keyword>
<keyword evidence="1" id="KW-1133">Transmembrane helix</keyword>
<dbReference type="EMBL" id="JAHZIK010000129">
    <property type="protein sequence ID" value="MBW7453896.1"/>
    <property type="molecule type" value="Genomic_DNA"/>
</dbReference>
<organism evidence="3 4">
    <name type="scientific">Paenibacillus sepulcri</name>
    <dbReference type="NCBI Taxonomy" id="359917"/>
    <lineage>
        <taxon>Bacteria</taxon>
        <taxon>Bacillati</taxon>
        <taxon>Bacillota</taxon>
        <taxon>Bacilli</taxon>
        <taxon>Bacillales</taxon>
        <taxon>Paenibacillaceae</taxon>
        <taxon>Paenibacillus</taxon>
    </lineage>
</organism>
<keyword evidence="4" id="KW-1185">Reference proteome</keyword>
<dbReference type="InterPro" id="IPR012495">
    <property type="entry name" value="TadE-like_dom"/>
</dbReference>
<dbReference type="Proteomes" id="UP001519887">
    <property type="component" value="Unassembled WGS sequence"/>
</dbReference>
<dbReference type="Pfam" id="PF07811">
    <property type="entry name" value="TadE"/>
    <property type="match status" value="1"/>
</dbReference>
<dbReference type="RefSeq" id="WP_210038194.1">
    <property type="nucleotide sequence ID" value="NZ_JBHLVU010000022.1"/>
</dbReference>
<keyword evidence="1" id="KW-0812">Transmembrane</keyword>
<reference evidence="3 4" key="1">
    <citation type="submission" date="2021-07" db="EMBL/GenBank/DDBJ databases">
        <title>Paenibacillus radiodurans sp. nov., isolated from the southeastern edge of Tengger Desert.</title>
        <authorList>
            <person name="Zhang G."/>
        </authorList>
    </citation>
    <scope>NUCLEOTIDE SEQUENCE [LARGE SCALE GENOMIC DNA]</scope>
    <source>
        <strain evidence="3 4">CCM 7311</strain>
    </source>
</reference>
<name>A0ABS7BZ23_9BACL</name>
<sequence>MKRQKRSAGRTSRRQGESGSIALEAALIMPIVLMVIIFFICLIRLCSVQMALHGAASQTVRQAAANIRPVELASHYLSEQLLSSEPSSPSAFQPPLPGIPLVAEKLEDWLPAPAGLLMTAMLTGDWKPVQDAATTELARAVIEPMLRQEADQSILEPDQLKLSLLSLPDLEDRAEPYLRIEAEYTFKLGFPFTQKTIVLKDQAEERVWVSDAIQAPRGDAEGGETAEALIQIVSIEPDPLRPGRQASLVVQTDPGRTLDLVIDYKSGRSQAKHLGAATADGEGKVVWQWLVSGNTTPGVWELTVTANDGTKVTRHFVVQKRTG</sequence>
<feature type="domain" description="TadE-like" evidence="2">
    <location>
        <begin position="19"/>
        <end position="61"/>
    </location>
</feature>
<evidence type="ECO:0000256" key="1">
    <source>
        <dbReference type="SAM" id="Phobius"/>
    </source>
</evidence>
<evidence type="ECO:0000313" key="4">
    <source>
        <dbReference type="Proteomes" id="UP001519887"/>
    </source>
</evidence>
<proteinExistence type="predicted"/>
<feature type="transmembrane region" description="Helical" evidence="1">
    <location>
        <begin position="21"/>
        <end position="45"/>
    </location>
</feature>